<comment type="caution">
    <text evidence="1">The sequence shown here is derived from an EMBL/GenBank/DDBJ whole genome shotgun (WGS) entry which is preliminary data.</text>
</comment>
<sequence>RIGVFNEDIAFLDPGSQISDNIGVGRFQAFSVIELPDKIAVRGIDEFGENDCRKITPFNQLDYLLGNRLGPFVDEMVLNVDD</sequence>
<proteinExistence type="predicted"/>
<evidence type="ECO:0000313" key="1">
    <source>
        <dbReference type="EMBL" id="PIR93603.1"/>
    </source>
</evidence>
<dbReference type="Proteomes" id="UP000229901">
    <property type="component" value="Unassembled WGS sequence"/>
</dbReference>
<dbReference type="AlphaFoldDB" id="A0A2H0V3E5"/>
<reference evidence="2" key="1">
    <citation type="submission" date="2017-09" db="EMBL/GenBank/DDBJ databases">
        <title>Depth-based differentiation of microbial function through sediment-hosted aquifers and enrichment of novel symbionts in the deep terrestrial subsurface.</title>
        <authorList>
            <person name="Probst A.J."/>
            <person name="Ladd B."/>
            <person name="Jarett J.K."/>
            <person name="Geller-Mcgrath D.E."/>
            <person name="Sieber C.M.K."/>
            <person name="Emerson J.B."/>
            <person name="Anantharaman K."/>
            <person name="Thomas B.C."/>
            <person name="Malmstrom R."/>
            <person name="Stieglmeier M."/>
            <person name="Klingl A."/>
            <person name="Woyke T."/>
            <person name="Ryan C.M."/>
            <person name="Banfield J.F."/>
        </authorList>
    </citation>
    <scope>NUCLEOTIDE SEQUENCE [LARGE SCALE GENOMIC DNA]</scope>
</reference>
<name>A0A2H0V3E5_9BACT</name>
<evidence type="ECO:0000313" key="2">
    <source>
        <dbReference type="Proteomes" id="UP000229901"/>
    </source>
</evidence>
<feature type="non-terminal residue" evidence="1">
    <location>
        <position position="1"/>
    </location>
</feature>
<dbReference type="EMBL" id="PFAP01000050">
    <property type="protein sequence ID" value="PIR93603.1"/>
    <property type="molecule type" value="Genomic_DNA"/>
</dbReference>
<gene>
    <name evidence="1" type="ORF">COT97_05770</name>
</gene>
<protein>
    <submittedName>
        <fullName evidence="1">Uncharacterized protein</fullName>
    </submittedName>
</protein>
<organism evidence="1 2">
    <name type="scientific">Candidatus Falkowbacteria bacterium CG10_big_fil_rev_8_21_14_0_10_39_11</name>
    <dbReference type="NCBI Taxonomy" id="1974565"/>
    <lineage>
        <taxon>Bacteria</taxon>
        <taxon>Candidatus Falkowiibacteriota</taxon>
    </lineage>
</organism>
<accession>A0A2H0V3E5</accession>